<dbReference type="RefSeq" id="XP_002948120.1">
    <property type="nucleotide sequence ID" value="XM_002948074.1"/>
</dbReference>
<dbReference type="AlphaFoldDB" id="D8TNA8"/>
<dbReference type="EMBL" id="GL378329">
    <property type="protein sequence ID" value="EFJ51108.1"/>
    <property type="molecule type" value="Genomic_DNA"/>
</dbReference>
<dbReference type="OrthoDB" id="541755at2759"/>
<dbReference type="GeneID" id="9621081"/>
<dbReference type="Gene3D" id="2.40.10.120">
    <property type="match status" value="1"/>
</dbReference>
<dbReference type="InParanoid" id="D8TNA8"/>
<sequence length="216" mass="23308">MIGGGFPTPEAKARERVISTYVVVDKARQRIFTPIFKRILVTYCHGSKSDLQPGQEIEVWANDSDGDMQQLVKARVLGLYPRSQILLCSTAKPINAPNLDISVRAGEPYIMLGCSNRSQKDPFSISHGCISTTTPDANGFIRGDTAPVPGDSGGGCFSAETGKLVAINVAADTRNGNRAVLVPVSAMISILVDHHQKDVQDLMPDFMEGDGEDQFT</sequence>
<dbReference type="Proteomes" id="UP000001058">
    <property type="component" value="Unassembled WGS sequence"/>
</dbReference>
<dbReference type="InterPro" id="IPR009003">
    <property type="entry name" value="Peptidase_S1_PA"/>
</dbReference>
<keyword evidence="2" id="KW-1185">Reference proteome</keyword>
<evidence type="ECO:0000313" key="2">
    <source>
        <dbReference type="Proteomes" id="UP000001058"/>
    </source>
</evidence>
<reference evidence="1 2" key="1">
    <citation type="journal article" date="2010" name="Science">
        <title>Genomic analysis of organismal complexity in the multicellular green alga Volvox carteri.</title>
        <authorList>
            <person name="Prochnik S.E."/>
            <person name="Umen J."/>
            <person name="Nedelcu A.M."/>
            <person name="Hallmann A."/>
            <person name="Miller S.M."/>
            <person name="Nishii I."/>
            <person name="Ferris P."/>
            <person name="Kuo A."/>
            <person name="Mitros T."/>
            <person name="Fritz-Laylin L.K."/>
            <person name="Hellsten U."/>
            <person name="Chapman J."/>
            <person name="Simakov O."/>
            <person name="Rensing S.A."/>
            <person name="Terry A."/>
            <person name="Pangilinan J."/>
            <person name="Kapitonov V."/>
            <person name="Jurka J."/>
            <person name="Salamov A."/>
            <person name="Shapiro H."/>
            <person name="Schmutz J."/>
            <person name="Grimwood J."/>
            <person name="Lindquist E."/>
            <person name="Lucas S."/>
            <person name="Grigoriev I.V."/>
            <person name="Schmitt R."/>
            <person name="Kirk D."/>
            <person name="Rokhsar D.S."/>
        </authorList>
    </citation>
    <scope>NUCLEOTIDE SEQUENCE [LARGE SCALE GENOMIC DNA]</scope>
    <source>
        <strain evidence="2">f. Nagariensis / Eve</strain>
    </source>
</reference>
<gene>
    <name evidence="1" type="ORF">VOLCADRAFT_88419</name>
</gene>
<dbReference type="KEGG" id="vcn:VOLCADRAFT_88419"/>
<organism evidence="2">
    <name type="scientific">Volvox carteri f. nagariensis</name>
    <dbReference type="NCBI Taxonomy" id="3068"/>
    <lineage>
        <taxon>Eukaryota</taxon>
        <taxon>Viridiplantae</taxon>
        <taxon>Chlorophyta</taxon>
        <taxon>core chlorophytes</taxon>
        <taxon>Chlorophyceae</taxon>
        <taxon>CS clade</taxon>
        <taxon>Chlamydomonadales</taxon>
        <taxon>Volvocaceae</taxon>
        <taxon>Volvox</taxon>
    </lineage>
</organism>
<protein>
    <submittedName>
        <fullName evidence="1">Uncharacterized protein</fullName>
    </submittedName>
</protein>
<name>D8TNA8_VOLCA</name>
<dbReference type="SUPFAM" id="SSF50494">
    <property type="entry name" value="Trypsin-like serine proteases"/>
    <property type="match status" value="1"/>
</dbReference>
<evidence type="ECO:0000313" key="1">
    <source>
        <dbReference type="EMBL" id="EFJ51108.1"/>
    </source>
</evidence>
<dbReference type="Pfam" id="PF13365">
    <property type="entry name" value="Trypsin_2"/>
    <property type="match status" value="1"/>
</dbReference>
<accession>D8TNA8</accession>
<proteinExistence type="predicted"/>